<protein>
    <submittedName>
        <fullName evidence="3">CRP-like cAMP-binding protein</fullName>
    </submittedName>
</protein>
<dbReference type="SMART" id="SM00100">
    <property type="entry name" value="cNMP"/>
    <property type="match status" value="1"/>
</dbReference>
<dbReference type="InterPro" id="IPR050503">
    <property type="entry name" value="cAMP-dep_PK_reg_su-like"/>
</dbReference>
<dbReference type="RefSeq" id="WP_107865459.1">
    <property type="nucleotide sequence ID" value="NZ_QAON01000006.1"/>
</dbReference>
<keyword evidence="4" id="KW-1185">Reference proteome</keyword>
<accession>A0A2T5IZM6</accession>
<dbReference type="InterPro" id="IPR036873">
    <property type="entry name" value="Rhodanese-like_dom_sf"/>
</dbReference>
<gene>
    <name evidence="3" type="ORF">C8N29_10624</name>
</gene>
<sequence length="359" mass="39828">MITSKTLALDVLHNFVPLNALSAQRLKDVVSGCYVESLPPESIICRYGECDDKTVFLLSGTVALIDHHGQQTLLNAIQPAANYALVDSRPRQFTIKSHTPINILTVNQQRLHDALVWEQSLSSLAKALFANLPPSMDKEWVLHLLQSHIFYRLPPMNILELLNALIEVPVKKGQKVISMGDKADCCYFIKSGRAEVKQLDHNEVLTVAYLGTGGFFGEEGLLKNAPRNADVVMLEDGLLMRLEQKDFDRLLRAPSVQSMSFSLAQAVVNSQEAVWLDIRLLEEYQLIHLKGAMHLSLADIRLKARQLPLNKHYIVCCDNGQRSAAAAFLLGIQGYNASVLAGGLWSLSATERAQYLEAA</sequence>
<dbReference type="InterPro" id="IPR000595">
    <property type="entry name" value="cNMP-bd_dom"/>
</dbReference>
<evidence type="ECO:0000313" key="3">
    <source>
        <dbReference type="EMBL" id="PTQ89493.1"/>
    </source>
</evidence>
<comment type="caution">
    <text evidence="3">The sequence shown here is derived from an EMBL/GenBank/DDBJ whole genome shotgun (WGS) entry which is preliminary data.</text>
</comment>
<dbReference type="SUPFAM" id="SSF52821">
    <property type="entry name" value="Rhodanese/Cell cycle control phosphatase"/>
    <property type="match status" value="1"/>
</dbReference>
<name>A0A2T5IZM6_9GAMM</name>
<dbReference type="InterPro" id="IPR018490">
    <property type="entry name" value="cNMP-bd_dom_sf"/>
</dbReference>
<dbReference type="PROSITE" id="PS50206">
    <property type="entry name" value="RHODANESE_3"/>
    <property type="match status" value="1"/>
</dbReference>
<dbReference type="InterPro" id="IPR001763">
    <property type="entry name" value="Rhodanese-like_dom"/>
</dbReference>
<organism evidence="3 4">
    <name type="scientific">Agitococcus lubricus</name>
    <dbReference type="NCBI Taxonomy" id="1077255"/>
    <lineage>
        <taxon>Bacteria</taxon>
        <taxon>Pseudomonadati</taxon>
        <taxon>Pseudomonadota</taxon>
        <taxon>Gammaproteobacteria</taxon>
        <taxon>Moraxellales</taxon>
        <taxon>Moraxellaceae</taxon>
        <taxon>Agitococcus</taxon>
    </lineage>
</organism>
<dbReference type="EMBL" id="QAON01000006">
    <property type="protein sequence ID" value="PTQ89493.1"/>
    <property type="molecule type" value="Genomic_DNA"/>
</dbReference>
<dbReference type="SUPFAM" id="SSF51206">
    <property type="entry name" value="cAMP-binding domain-like"/>
    <property type="match status" value="2"/>
</dbReference>
<evidence type="ECO:0000313" key="4">
    <source>
        <dbReference type="Proteomes" id="UP000244223"/>
    </source>
</evidence>
<feature type="domain" description="Cyclic nucleotide-binding" evidence="1">
    <location>
        <begin position="17"/>
        <end position="115"/>
    </location>
</feature>
<reference evidence="3 4" key="1">
    <citation type="submission" date="2018-04" db="EMBL/GenBank/DDBJ databases">
        <title>Genomic Encyclopedia of Archaeal and Bacterial Type Strains, Phase II (KMG-II): from individual species to whole genera.</title>
        <authorList>
            <person name="Goeker M."/>
        </authorList>
    </citation>
    <scope>NUCLEOTIDE SEQUENCE [LARGE SCALE GENOMIC DNA]</scope>
    <source>
        <strain evidence="3 4">DSM 5822</strain>
    </source>
</reference>
<dbReference type="GO" id="GO:0005829">
    <property type="term" value="C:cytosol"/>
    <property type="evidence" value="ECO:0007669"/>
    <property type="project" value="TreeGrafter"/>
</dbReference>
<dbReference type="Gene3D" id="3.40.250.10">
    <property type="entry name" value="Rhodanese-like domain"/>
    <property type="match status" value="1"/>
</dbReference>
<dbReference type="CDD" id="cd00158">
    <property type="entry name" value="RHOD"/>
    <property type="match status" value="1"/>
</dbReference>
<feature type="domain" description="Cyclic nucleotide-binding" evidence="1">
    <location>
        <begin position="149"/>
        <end position="251"/>
    </location>
</feature>
<dbReference type="Gene3D" id="2.60.120.10">
    <property type="entry name" value="Jelly Rolls"/>
    <property type="match status" value="2"/>
</dbReference>
<dbReference type="GO" id="GO:0005952">
    <property type="term" value="C:cAMP-dependent protein kinase complex"/>
    <property type="evidence" value="ECO:0007669"/>
    <property type="project" value="InterPro"/>
</dbReference>
<dbReference type="SMART" id="SM00450">
    <property type="entry name" value="RHOD"/>
    <property type="match status" value="1"/>
</dbReference>
<dbReference type="Pfam" id="PF00581">
    <property type="entry name" value="Rhodanese"/>
    <property type="match status" value="1"/>
</dbReference>
<dbReference type="PANTHER" id="PTHR11635">
    <property type="entry name" value="CAMP-DEPENDENT PROTEIN KINASE REGULATORY CHAIN"/>
    <property type="match status" value="1"/>
</dbReference>
<evidence type="ECO:0000259" key="1">
    <source>
        <dbReference type="PROSITE" id="PS50042"/>
    </source>
</evidence>
<proteinExistence type="predicted"/>
<dbReference type="PROSITE" id="PS50042">
    <property type="entry name" value="CNMP_BINDING_3"/>
    <property type="match status" value="2"/>
</dbReference>
<dbReference type="PANTHER" id="PTHR11635:SF152">
    <property type="entry name" value="CAMP-DEPENDENT PROTEIN KINASE TYPE I REGULATORY SUBUNIT-RELATED"/>
    <property type="match status" value="1"/>
</dbReference>
<feature type="domain" description="Rhodanese" evidence="2">
    <location>
        <begin position="269"/>
        <end position="352"/>
    </location>
</feature>
<dbReference type="OrthoDB" id="9802028at2"/>
<dbReference type="Proteomes" id="UP000244223">
    <property type="component" value="Unassembled WGS sequence"/>
</dbReference>
<dbReference type="AlphaFoldDB" id="A0A2T5IZM6"/>
<dbReference type="InterPro" id="IPR014710">
    <property type="entry name" value="RmlC-like_jellyroll"/>
</dbReference>
<evidence type="ECO:0000259" key="2">
    <source>
        <dbReference type="PROSITE" id="PS50206"/>
    </source>
</evidence>
<dbReference type="CDD" id="cd00038">
    <property type="entry name" value="CAP_ED"/>
    <property type="match status" value="2"/>
</dbReference>
<dbReference type="Pfam" id="PF00027">
    <property type="entry name" value="cNMP_binding"/>
    <property type="match status" value="1"/>
</dbReference>